<dbReference type="RefSeq" id="WP_285273484.1">
    <property type="nucleotide sequence ID" value="NZ_JASNVW010000002.1"/>
</dbReference>
<protein>
    <submittedName>
        <fullName evidence="2">GNAT family N-acetyltransferase</fullName>
        <ecNumber evidence="2">2.3.1.-</ecNumber>
    </submittedName>
</protein>
<dbReference type="AlphaFoldDB" id="A0ABD4Z5C1"/>
<dbReference type="EC" id="2.3.1.-" evidence="2"/>
<dbReference type="Proteomes" id="UP001529235">
    <property type="component" value="Unassembled WGS sequence"/>
</dbReference>
<reference evidence="2 3" key="1">
    <citation type="submission" date="2023-05" db="EMBL/GenBank/DDBJ databases">
        <title>A new hyperthermophilic archaea 'Ignisphaera cupida' sp. nov. and description of the family 'Ignisphaeraceae' fam. nov.</title>
        <authorList>
            <person name="Podosokorskaya O.A."/>
            <person name="Elcheninov A.G."/>
            <person name="Klukina A."/>
            <person name="Merkel A.Y."/>
        </authorList>
    </citation>
    <scope>NUCLEOTIDE SEQUENCE [LARGE SCALE GENOMIC DNA]</scope>
    <source>
        <strain evidence="2 3">4213-co</strain>
    </source>
</reference>
<evidence type="ECO:0000313" key="3">
    <source>
        <dbReference type="Proteomes" id="UP001529235"/>
    </source>
</evidence>
<dbReference type="EMBL" id="JASNVW010000002">
    <property type="protein sequence ID" value="MDK6028501.1"/>
    <property type="molecule type" value="Genomic_DNA"/>
</dbReference>
<sequence>MFKVALYRDVRDEKLLDYVCRFHNKAFPFDNVDCGIFKSFIVDDANFDEELTLFIFDDFGNVRGFLAGVEIAKEPSEVVEKYRDVIWIKELVVDPDLSSDEWRGVLDKLLLEFELMSKGRGKKYVVLYAYAPYYFMPGINTLYENYLEFFESRGYSKKEETVNYEVNLAQFVYLKRVRKLESKLVSEGVKFRRGVENEAERVSHWVGKTFDSPFWRLESLYAFRNKPPSIWIAEQENELIGFSVYLRMGKNEFGPIGVDPSKRRLGVGTVLLFKALNDLKEMGFRHAVIPWTSHLFFYAQVPGIERVKHYYIMTKML</sequence>
<keyword evidence="2" id="KW-0012">Acyltransferase</keyword>
<accession>A0ABD4Z5C1</accession>
<dbReference type="Gene3D" id="3.40.630.30">
    <property type="match status" value="1"/>
</dbReference>
<dbReference type="Pfam" id="PF00583">
    <property type="entry name" value="Acetyltransf_1"/>
    <property type="match status" value="1"/>
</dbReference>
<gene>
    <name evidence="2" type="ORF">QPL79_03910</name>
</gene>
<keyword evidence="2" id="KW-0808">Transferase</keyword>
<organism evidence="2 3">
    <name type="scientific">Ignisphaera cupida</name>
    <dbReference type="NCBI Taxonomy" id="3050454"/>
    <lineage>
        <taxon>Archaea</taxon>
        <taxon>Thermoproteota</taxon>
        <taxon>Thermoprotei</taxon>
        <taxon>Desulfurococcales</taxon>
        <taxon>Desulfurococcaceae</taxon>
        <taxon>Ignisphaera</taxon>
    </lineage>
</organism>
<dbReference type="SUPFAM" id="SSF55729">
    <property type="entry name" value="Acyl-CoA N-acyltransferases (Nat)"/>
    <property type="match status" value="1"/>
</dbReference>
<evidence type="ECO:0000259" key="1">
    <source>
        <dbReference type="PROSITE" id="PS51186"/>
    </source>
</evidence>
<dbReference type="CDD" id="cd04301">
    <property type="entry name" value="NAT_SF"/>
    <property type="match status" value="1"/>
</dbReference>
<dbReference type="GO" id="GO:0016746">
    <property type="term" value="F:acyltransferase activity"/>
    <property type="evidence" value="ECO:0007669"/>
    <property type="project" value="UniProtKB-KW"/>
</dbReference>
<dbReference type="InterPro" id="IPR000182">
    <property type="entry name" value="GNAT_dom"/>
</dbReference>
<comment type="caution">
    <text evidence="2">The sequence shown here is derived from an EMBL/GenBank/DDBJ whole genome shotgun (WGS) entry which is preliminary data.</text>
</comment>
<dbReference type="InterPro" id="IPR016181">
    <property type="entry name" value="Acyl_CoA_acyltransferase"/>
</dbReference>
<evidence type="ECO:0000313" key="2">
    <source>
        <dbReference type="EMBL" id="MDK6028501.1"/>
    </source>
</evidence>
<feature type="domain" description="N-acetyltransferase" evidence="1">
    <location>
        <begin position="189"/>
        <end position="317"/>
    </location>
</feature>
<name>A0ABD4Z5C1_9CREN</name>
<dbReference type="PROSITE" id="PS51186">
    <property type="entry name" value="GNAT"/>
    <property type="match status" value="1"/>
</dbReference>
<keyword evidence="3" id="KW-1185">Reference proteome</keyword>
<proteinExistence type="predicted"/>